<accession>A0A1Y2IRI3</accession>
<dbReference type="Proteomes" id="UP000193067">
    <property type="component" value="Unassembled WGS sequence"/>
</dbReference>
<dbReference type="STRING" id="1353009.A0A1Y2IRI3"/>
<evidence type="ECO:0000313" key="3">
    <source>
        <dbReference type="Proteomes" id="UP000193067"/>
    </source>
</evidence>
<reference evidence="2 3" key="1">
    <citation type="journal article" date="2015" name="Biotechnol. Biofuels">
        <title>Enhanced degradation of softwood versus hardwood by the white-rot fungus Pycnoporus coccineus.</title>
        <authorList>
            <person name="Couturier M."/>
            <person name="Navarro D."/>
            <person name="Chevret D."/>
            <person name="Henrissat B."/>
            <person name="Piumi F."/>
            <person name="Ruiz-Duenas F.J."/>
            <person name="Martinez A.T."/>
            <person name="Grigoriev I.V."/>
            <person name="Riley R."/>
            <person name="Lipzen A."/>
            <person name="Berrin J.G."/>
            <person name="Master E.R."/>
            <person name="Rosso M.N."/>
        </authorList>
    </citation>
    <scope>NUCLEOTIDE SEQUENCE [LARGE SCALE GENOMIC DNA]</scope>
    <source>
        <strain evidence="2 3">BRFM310</strain>
    </source>
</reference>
<name>A0A1Y2IRI3_TRAC3</name>
<dbReference type="EMBL" id="KZ084099">
    <property type="protein sequence ID" value="OSD03745.1"/>
    <property type="molecule type" value="Genomic_DNA"/>
</dbReference>
<evidence type="ECO:0000313" key="2">
    <source>
        <dbReference type="EMBL" id="OSD03745.1"/>
    </source>
</evidence>
<dbReference type="OrthoDB" id="2751906at2759"/>
<proteinExistence type="predicted"/>
<dbReference type="AlphaFoldDB" id="A0A1Y2IRI3"/>
<evidence type="ECO:0000256" key="1">
    <source>
        <dbReference type="SAM" id="MobiDB-lite"/>
    </source>
</evidence>
<sequence length="318" mass="36328">MSSNLASTLEFPSEPLLSRGCPPQPPSYVLTATTDGSPSGMSYIVTSIVECITEREKGLRRVFRVKVRSETFQEPRQLICKVAFGRQWFRSLEAEALLYEQKLKPLWGKVVPHYYGFFRGDTYEGKTGILLMEDCGQPASDELSRQPLYFRKLLLEAFVALHRAGVSFQDSGLCFEDNVVIHYDPASDKHVPKLIDFSVVYPDHQCLYNHSEIVEGAPEPSLSEISCHLLWWTFCSSAVFIPRCVMVRGTPVPWEYATDAETLKAHCTFPEFVTEDAIERQIAAALEERARWEQEREECDYGPVRVKRERELDVSESR</sequence>
<organism evidence="2 3">
    <name type="scientific">Trametes coccinea (strain BRFM310)</name>
    <name type="common">Pycnoporus coccineus</name>
    <dbReference type="NCBI Taxonomy" id="1353009"/>
    <lineage>
        <taxon>Eukaryota</taxon>
        <taxon>Fungi</taxon>
        <taxon>Dikarya</taxon>
        <taxon>Basidiomycota</taxon>
        <taxon>Agaricomycotina</taxon>
        <taxon>Agaricomycetes</taxon>
        <taxon>Polyporales</taxon>
        <taxon>Polyporaceae</taxon>
        <taxon>Trametes</taxon>
    </lineage>
</organism>
<dbReference type="InterPro" id="IPR011009">
    <property type="entry name" value="Kinase-like_dom_sf"/>
</dbReference>
<protein>
    <recommendedName>
        <fullName evidence="4">Protein kinase domain-containing protein</fullName>
    </recommendedName>
</protein>
<gene>
    <name evidence="2" type="ORF">PYCCODRAFT_1466657</name>
</gene>
<feature type="region of interest" description="Disordered" evidence="1">
    <location>
        <begin position="1"/>
        <end position="22"/>
    </location>
</feature>
<evidence type="ECO:0008006" key="4">
    <source>
        <dbReference type="Google" id="ProtNLM"/>
    </source>
</evidence>
<dbReference type="SUPFAM" id="SSF56112">
    <property type="entry name" value="Protein kinase-like (PK-like)"/>
    <property type="match status" value="1"/>
</dbReference>
<keyword evidence="3" id="KW-1185">Reference proteome</keyword>